<evidence type="ECO:0000259" key="4">
    <source>
        <dbReference type="PROSITE" id="PS50949"/>
    </source>
</evidence>
<name>A0ABY6IB81_STRPE</name>
<evidence type="ECO:0000313" key="5">
    <source>
        <dbReference type="EMBL" id="UYQ62980.1"/>
    </source>
</evidence>
<sequence>MTSHGSVPRDHTHRYLSLADTLRKEINDGTRRPGDRLPTQSELVSRFGVSRATVNRAFDVLRNQGLIESRQGSGTFVTRGEHSIPAQTGAGDGEEVWAVVSERVPPVVLAPYLEEAFEATEVTLDVFSMTTETLAARVSAQKTRITDGEIQPPRSIRARLMLPDTESPDLAIPRLKDGRDDPRVRRRLRNILQAHASMLTQSLYELRDRGQVQEVSVEVRLVPFAPQLKLYILNRRLALQGFYPPELGTITLPPDGEEVTILDAYGTGATLFPFRAAADSTPEQVGIVRALQNFFDSMWNHQATRADF</sequence>
<dbReference type="InterPro" id="IPR036390">
    <property type="entry name" value="WH_DNA-bd_sf"/>
</dbReference>
<dbReference type="PANTHER" id="PTHR44846:SF17">
    <property type="entry name" value="GNTR-FAMILY TRANSCRIPTIONAL REGULATOR"/>
    <property type="match status" value="1"/>
</dbReference>
<evidence type="ECO:0000256" key="1">
    <source>
        <dbReference type="ARBA" id="ARBA00023015"/>
    </source>
</evidence>
<dbReference type="InterPro" id="IPR000524">
    <property type="entry name" value="Tscrpt_reg_HTH_GntR"/>
</dbReference>
<organism evidence="5 6">
    <name type="scientific">Streptomyces peucetius</name>
    <dbReference type="NCBI Taxonomy" id="1950"/>
    <lineage>
        <taxon>Bacteria</taxon>
        <taxon>Bacillati</taxon>
        <taxon>Actinomycetota</taxon>
        <taxon>Actinomycetes</taxon>
        <taxon>Kitasatosporales</taxon>
        <taxon>Streptomycetaceae</taxon>
        <taxon>Streptomyces</taxon>
    </lineage>
</organism>
<dbReference type="PRINTS" id="PR00035">
    <property type="entry name" value="HTHGNTR"/>
</dbReference>
<keyword evidence="6" id="KW-1185">Reference proteome</keyword>
<evidence type="ECO:0000256" key="2">
    <source>
        <dbReference type="ARBA" id="ARBA00023125"/>
    </source>
</evidence>
<dbReference type="Proteomes" id="UP001163878">
    <property type="component" value="Chromosome"/>
</dbReference>
<dbReference type="PANTHER" id="PTHR44846">
    <property type="entry name" value="MANNOSYL-D-GLYCERATE TRANSPORT/METABOLISM SYSTEM REPRESSOR MNGR-RELATED"/>
    <property type="match status" value="1"/>
</dbReference>
<dbReference type="RefSeq" id="WP_264244891.1">
    <property type="nucleotide sequence ID" value="NZ_CP107567.1"/>
</dbReference>
<dbReference type="CDD" id="cd07377">
    <property type="entry name" value="WHTH_GntR"/>
    <property type="match status" value="1"/>
</dbReference>
<evidence type="ECO:0000313" key="6">
    <source>
        <dbReference type="Proteomes" id="UP001163878"/>
    </source>
</evidence>
<keyword evidence="2" id="KW-0238">DNA-binding</keyword>
<keyword evidence="3" id="KW-0804">Transcription</keyword>
<accession>A0ABY6IB81</accession>
<dbReference type="PROSITE" id="PS50949">
    <property type="entry name" value="HTH_GNTR"/>
    <property type="match status" value="1"/>
</dbReference>
<dbReference type="SUPFAM" id="SSF46785">
    <property type="entry name" value="Winged helix' DNA-binding domain"/>
    <property type="match status" value="1"/>
</dbReference>
<feature type="domain" description="HTH gntR-type" evidence="4">
    <location>
        <begin position="12"/>
        <end position="80"/>
    </location>
</feature>
<gene>
    <name evidence="5" type="ORF">OGH68_16800</name>
</gene>
<dbReference type="Gene3D" id="1.10.10.10">
    <property type="entry name" value="Winged helix-like DNA-binding domain superfamily/Winged helix DNA-binding domain"/>
    <property type="match status" value="1"/>
</dbReference>
<protein>
    <submittedName>
        <fullName evidence="5">GntR family transcriptional regulator</fullName>
    </submittedName>
</protein>
<proteinExistence type="predicted"/>
<evidence type="ECO:0000256" key="3">
    <source>
        <dbReference type="ARBA" id="ARBA00023163"/>
    </source>
</evidence>
<reference evidence="5" key="1">
    <citation type="submission" date="2022-10" db="EMBL/GenBank/DDBJ databases">
        <title>Cytochrome P450 Catalyzes Benzene Ring Formation in the Biosynthesis of Trialkyl-Substituted Aromatic Polyketides.</title>
        <authorList>
            <person name="Zhao E."/>
            <person name="Ge H."/>
        </authorList>
    </citation>
    <scope>NUCLEOTIDE SEQUENCE</scope>
    <source>
        <strain evidence="5">NA0869</strain>
    </source>
</reference>
<dbReference type="InterPro" id="IPR036388">
    <property type="entry name" value="WH-like_DNA-bd_sf"/>
</dbReference>
<dbReference type="SMART" id="SM00345">
    <property type="entry name" value="HTH_GNTR"/>
    <property type="match status" value="1"/>
</dbReference>
<keyword evidence="1" id="KW-0805">Transcription regulation</keyword>
<dbReference type="Pfam" id="PF00392">
    <property type="entry name" value="GntR"/>
    <property type="match status" value="1"/>
</dbReference>
<dbReference type="InterPro" id="IPR050679">
    <property type="entry name" value="Bact_HTH_transcr_reg"/>
</dbReference>
<dbReference type="EMBL" id="CP107567">
    <property type="protein sequence ID" value="UYQ62980.1"/>
    <property type="molecule type" value="Genomic_DNA"/>
</dbReference>